<keyword evidence="4" id="KW-1185">Reference proteome</keyword>
<evidence type="ECO:0000313" key="4">
    <source>
        <dbReference type="Proteomes" id="UP000799779"/>
    </source>
</evidence>
<keyword evidence="2" id="KW-1133">Transmembrane helix</keyword>
<feature type="transmembrane region" description="Helical" evidence="2">
    <location>
        <begin position="545"/>
        <end position="568"/>
    </location>
</feature>
<feature type="transmembrane region" description="Helical" evidence="2">
    <location>
        <begin position="317"/>
        <end position="335"/>
    </location>
</feature>
<protein>
    <submittedName>
        <fullName evidence="3">Uncharacterized protein</fullName>
    </submittedName>
</protein>
<feature type="transmembrane region" description="Helical" evidence="2">
    <location>
        <begin position="449"/>
        <end position="472"/>
    </location>
</feature>
<feature type="region of interest" description="Disordered" evidence="1">
    <location>
        <begin position="656"/>
        <end position="680"/>
    </location>
</feature>
<evidence type="ECO:0000313" key="3">
    <source>
        <dbReference type="EMBL" id="KAF1995935.1"/>
    </source>
</evidence>
<feature type="transmembrane region" description="Helical" evidence="2">
    <location>
        <begin position="49"/>
        <end position="71"/>
    </location>
</feature>
<sequence length="680" mass="76007">MEGMFAARRVVNFPLLLLLSRRLSKKKDCTSGFYLVLLFPSQSHTTRRGAMRFCALPVVIAGFALVATVIATHPDFKQCYNSIQNFTTDGNKDNLLCNNKAGLSRQDDSFRQHVTLEGCLALCGDGYQLWPKTETGLRFLYFILPLFILAARYASAPIGVGDKLWTFAHLVGDPIDSLWSTLLRLEKARRNHHYAMAIAPGAPRDVAAVWTAYDLWWDDPTSYTRDGLQKRYANRNSGDARSDQGAQDAAQNQQLGPKPLDLLTLREICFIKKCALSLAKNRSHRPLWSWVAIIIFLISLTGAYIRTATTEKNNQTSHTLAVVMLFSFLIIAVYISGQVGNFTRLTDVVTELEGLHQNCKDLFPSIQANFVPRTQSGLRSFEQHLEEAAIYSGVNHSWRPGKRLQGLNHGDRKVWILLAIAFIAVTSSCAVACSLSYLTPRVGVGCRSLTWASIYLTWVVSVVPDLVLWCMWPRMNAKSARMAWKWLIPKDLFITSSIITIVIVVQLGFFNNCRCLASNLLGASDPTAVCIDLGPVTSQQLKEQWFKWLAFPISGLVLILLIIFFIAYEGEGGKQLLFRTESELRSEEQALATMETRLNMKPQIPPDVASINEEDLSAPDGQNFPVRIPLNDIGQGSQVDDYEERDSIRSRMRVASVFSSTDQISAPDRTDGSHEPLLSS</sequence>
<feature type="transmembrane region" description="Helical" evidence="2">
    <location>
        <begin position="287"/>
        <end position="305"/>
    </location>
</feature>
<feature type="transmembrane region" description="Helical" evidence="2">
    <location>
        <begin position="139"/>
        <end position="158"/>
    </location>
</feature>
<keyword evidence="2" id="KW-0812">Transmembrane</keyword>
<dbReference type="EMBL" id="ML977631">
    <property type="protein sequence ID" value="KAF1995935.1"/>
    <property type="molecule type" value="Genomic_DNA"/>
</dbReference>
<accession>A0A6A5W9Z3</accession>
<dbReference type="AlphaFoldDB" id="A0A6A5W9Z3"/>
<keyword evidence="2" id="KW-0472">Membrane</keyword>
<evidence type="ECO:0000256" key="2">
    <source>
        <dbReference type="SAM" id="Phobius"/>
    </source>
</evidence>
<feature type="transmembrane region" description="Helical" evidence="2">
    <location>
        <begin position="492"/>
        <end position="510"/>
    </location>
</feature>
<dbReference type="Proteomes" id="UP000799779">
    <property type="component" value="Unassembled WGS sequence"/>
</dbReference>
<organism evidence="3 4">
    <name type="scientific">Amniculicola lignicola CBS 123094</name>
    <dbReference type="NCBI Taxonomy" id="1392246"/>
    <lineage>
        <taxon>Eukaryota</taxon>
        <taxon>Fungi</taxon>
        <taxon>Dikarya</taxon>
        <taxon>Ascomycota</taxon>
        <taxon>Pezizomycotina</taxon>
        <taxon>Dothideomycetes</taxon>
        <taxon>Pleosporomycetidae</taxon>
        <taxon>Pleosporales</taxon>
        <taxon>Amniculicolaceae</taxon>
        <taxon>Amniculicola</taxon>
    </lineage>
</organism>
<evidence type="ECO:0000256" key="1">
    <source>
        <dbReference type="SAM" id="MobiDB-lite"/>
    </source>
</evidence>
<dbReference type="OrthoDB" id="3010248at2759"/>
<feature type="transmembrane region" description="Helical" evidence="2">
    <location>
        <begin position="414"/>
        <end position="437"/>
    </location>
</feature>
<proteinExistence type="predicted"/>
<gene>
    <name evidence="3" type="ORF">P154DRAFT_609621</name>
</gene>
<reference evidence="3" key="1">
    <citation type="journal article" date="2020" name="Stud. Mycol.">
        <title>101 Dothideomycetes genomes: a test case for predicting lifestyles and emergence of pathogens.</title>
        <authorList>
            <person name="Haridas S."/>
            <person name="Albert R."/>
            <person name="Binder M."/>
            <person name="Bloem J."/>
            <person name="Labutti K."/>
            <person name="Salamov A."/>
            <person name="Andreopoulos B."/>
            <person name="Baker S."/>
            <person name="Barry K."/>
            <person name="Bills G."/>
            <person name="Bluhm B."/>
            <person name="Cannon C."/>
            <person name="Castanera R."/>
            <person name="Culley D."/>
            <person name="Daum C."/>
            <person name="Ezra D."/>
            <person name="Gonzalez J."/>
            <person name="Henrissat B."/>
            <person name="Kuo A."/>
            <person name="Liang C."/>
            <person name="Lipzen A."/>
            <person name="Lutzoni F."/>
            <person name="Magnuson J."/>
            <person name="Mondo S."/>
            <person name="Nolan M."/>
            <person name="Ohm R."/>
            <person name="Pangilinan J."/>
            <person name="Park H.-J."/>
            <person name="Ramirez L."/>
            <person name="Alfaro M."/>
            <person name="Sun H."/>
            <person name="Tritt A."/>
            <person name="Yoshinaga Y."/>
            <person name="Zwiers L.-H."/>
            <person name="Turgeon B."/>
            <person name="Goodwin S."/>
            <person name="Spatafora J."/>
            <person name="Crous P."/>
            <person name="Grigoriev I."/>
        </authorList>
    </citation>
    <scope>NUCLEOTIDE SEQUENCE</scope>
    <source>
        <strain evidence="3">CBS 123094</strain>
    </source>
</reference>
<name>A0A6A5W9Z3_9PLEO</name>